<evidence type="ECO:0000313" key="17">
    <source>
        <dbReference type="Proteomes" id="UP000837801"/>
    </source>
</evidence>
<evidence type="ECO:0000256" key="13">
    <source>
        <dbReference type="SAM" id="MobiDB-lite"/>
    </source>
</evidence>
<keyword evidence="12" id="KW-0694">RNA-binding</keyword>
<feature type="region of interest" description="Disordered" evidence="13">
    <location>
        <begin position="570"/>
        <end position="589"/>
    </location>
</feature>
<evidence type="ECO:0000256" key="11">
    <source>
        <dbReference type="ARBA" id="ARBA00025276"/>
    </source>
</evidence>
<evidence type="ECO:0000259" key="14">
    <source>
        <dbReference type="Pfam" id="PF00076"/>
    </source>
</evidence>
<keyword evidence="5" id="KW-0812">Transmembrane</keyword>
<keyword evidence="9 12" id="KW-0496">Mitochondrion</keyword>
<evidence type="ECO:0000256" key="3">
    <source>
        <dbReference type="ARBA" id="ARBA00020222"/>
    </source>
</evidence>
<dbReference type="InterPro" id="IPR012677">
    <property type="entry name" value="Nucleotide-bd_a/b_plait_sf"/>
</dbReference>
<sequence length="923" mass="106163">MIRTIGLSVRPNVGSFVRAGVRPLLAIRSKSNLLTRPLNRIPPLLTSKRLFSSDVEELKSEDKNETDISASSTGVIDVKDREEVIIYFDQIYPLALSKYSLKHYFYWFSRFQHYYEDSTIKARVMKLANTSESPLSPETKIIDFIPIKRDGGAFVKFQVPHDSTPKELINQICDNFKKNESTEGYQYKLLNKLVDYYPKCFQVKGTPWIEDLRRYPSPRLKVKFEGEPLTEEELYFLFRRYGLIVDILPPTSTQSYAIILFRNFRSAISAKNCITGIKLNKGKTSLHLQYEQLKKMNYLTDFIVNHQRISVPAILALLTTLAVLVFDPIREWFIQQKVTHKYSIETYKDNRYFKYVYMPYKSIVSWLGSGYDYIDDRVNANCEKSKELLQRNFSLALKDGNQFNGTDFDDDDDDSDDDSAHPNILWMERFEKVKQLKLWIYENINTFIVVKGPKGSGKQEFVLDHTLLPDEKLKKKILYIDCDNLVKARSDNAMLQATAHQLGYFPLFTWTNSISQFIDLGVQGITGQKSGLSESKETQLKNMFSLTTQALRKVALEDYSTYKKAVLRKQRRKERDGKKPEADDDTSPLLEDELLKEDQYLQQHPECKPIIVINKFLLKSDSNQDFIYKMIADWTSQVVQSNIAHVIYITHDVGSVQHLTDSLPNQVFKTIGLSDATAKSSKQYVLNQLNGTNYSRSGNIDMCLEPIGGRMLDLQAFIRRVKSGESPDEALDEMVNQAAEQITTFFLNKSIKSTAASEDNWSPAQVWAIMKILCSKDKIDYTELTKNPLFKSNKDTLSTLSTLEKHDLISLARDKGILSTISTGRPLYREAFKNLVYDDNIFKIYESDYFADLIQIENNKIAKLEDEISKISHLSDAKLLKNRLEYVHDKISASTENIINYESCIKDIGVTKKSDGMWSKIGL</sequence>
<accession>A0A9P0QRS0</accession>
<name>A0A9P0QRS0_9ASCO</name>
<protein>
    <recommendedName>
        <fullName evidence="3 12">Mitochondrial escape protein 2</fullName>
    </recommendedName>
</protein>
<evidence type="ECO:0000256" key="12">
    <source>
        <dbReference type="RuleBase" id="RU367108"/>
    </source>
</evidence>
<dbReference type="CDD" id="cd12433">
    <property type="entry name" value="RRM_Yme2p_like"/>
    <property type="match status" value="1"/>
</dbReference>
<dbReference type="InterPro" id="IPR000504">
    <property type="entry name" value="RRM_dom"/>
</dbReference>
<dbReference type="PANTHER" id="PTHR32198:SF2">
    <property type="entry name" value="MITOCHONDRIAL ESCAPE PROTEIN 2"/>
    <property type="match status" value="1"/>
</dbReference>
<dbReference type="InterPro" id="IPR039627">
    <property type="entry name" value="Yme2_C"/>
</dbReference>
<proteinExistence type="inferred from homology"/>
<keyword evidence="8" id="KW-1133">Transmembrane helix</keyword>
<evidence type="ECO:0000256" key="9">
    <source>
        <dbReference type="ARBA" id="ARBA00023128"/>
    </source>
</evidence>
<evidence type="ECO:0000256" key="10">
    <source>
        <dbReference type="ARBA" id="ARBA00023136"/>
    </source>
</evidence>
<dbReference type="Pfam" id="PF00076">
    <property type="entry name" value="RRM_1"/>
    <property type="match status" value="1"/>
</dbReference>
<evidence type="ECO:0000313" key="16">
    <source>
        <dbReference type="EMBL" id="CAH2353734.1"/>
    </source>
</evidence>
<organism evidence="16 17">
    <name type="scientific">[Candida] railenensis</name>
    <dbReference type="NCBI Taxonomy" id="45579"/>
    <lineage>
        <taxon>Eukaryota</taxon>
        <taxon>Fungi</taxon>
        <taxon>Dikarya</taxon>
        <taxon>Ascomycota</taxon>
        <taxon>Saccharomycotina</taxon>
        <taxon>Pichiomycetes</taxon>
        <taxon>Debaryomycetaceae</taxon>
        <taxon>Kurtzmaniella</taxon>
    </lineage>
</organism>
<dbReference type="Proteomes" id="UP000837801">
    <property type="component" value="Unassembled WGS sequence"/>
</dbReference>
<dbReference type="OrthoDB" id="10267654at2759"/>
<comment type="function">
    <text evidence="11 12">Plays a role in maintaining the mitochondrial genome and in controlling the mtDNA escape. Involved in the regulation of mtDNA nucleotide structure and number. May have a dispensable role in early maturation of pre-rRNA.</text>
</comment>
<reference evidence="16" key="1">
    <citation type="submission" date="2022-03" db="EMBL/GenBank/DDBJ databases">
        <authorList>
            <person name="Legras J.-L."/>
            <person name="Devillers H."/>
            <person name="Grondin C."/>
        </authorList>
    </citation>
    <scope>NUCLEOTIDE SEQUENCE</scope>
    <source>
        <strain evidence="16">CLIB 1423</strain>
    </source>
</reference>
<dbReference type="AlphaFoldDB" id="A0A9P0QRS0"/>
<evidence type="ECO:0000256" key="8">
    <source>
        <dbReference type="ARBA" id="ARBA00022989"/>
    </source>
</evidence>
<evidence type="ECO:0000256" key="1">
    <source>
        <dbReference type="ARBA" id="ARBA00004434"/>
    </source>
</evidence>
<dbReference type="InterPro" id="IPR018850">
    <property type="entry name" value="Mt_escape_2_C"/>
</dbReference>
<keyword evidence="6 12" id="KW-0999">Mitochondrion inner membrane</keyword>
<evidence type="ECO:0000256" key="6">
    <source>
        <dbReference type="ARBA" id="ARBA00022792"/>
    </source>
</evidence>
<keyword evidence="10" id="KW-0472">Membrane</keyword>
<evidence type="ECO:0000259" key="15">
    <source>
        <dbReference type="Pfam" id="PF10443"/>
    </source>
</evidence>
<gene>
    <name evidence="16" type="ORF">CLIB1423_12S01750</name>
</gene>
<dbReference type="GO" id="GO:0006397">
    <property type="term" value="P:mRNA processing"/>
    <property type="evidence" value="ECO:0007669"/>
    <property type="project" value="UniProtKB-UniRule"/>
</dbReference>
<dbReference type="PANTHER" id="PTHR32198">
    <property type="entry name" value="MITOCHONDRIAL ESCAPE PROTEIN 2"/>
    <property type="match status" value="1"/>
</dbReference>
<evidence type="ECO:0000256" key="7">
    <source>
        <dbReference type="ARBA" id="ARBA00022946"/>
    </source>
</evidence>
<evidence type="ECO:0000256" key="5">
    <source>
        <dbReference type="ARBA" id="ARBA00022692"/>
    </source>
</evidence>
<comment type="caution">
    <text evidence="16">The sequence shown here is derived from an EMBL/GenBank/DDBJ whole genome shotgun (WGS) entry which is preliminary data.</text>
</comment>
<comment type="similarity">
    <text evidence="2 12">Belongs to the YME2 family.</text>
</comment>
<evidence type="ECO:0000256" key="2">
    <source>
        <dbReference type="ARBA" id="ARBA00010320"/>
    </source>
</evidence>
<feature type="domain" description="Mitochondrial escape protein 2 C-terminal" evidence="15">
    <location>
        <begin position="429"/>
        <end position="874"/>
    </location>
</feature>
<feature type="domain" description="RRM" evidence="14">
    <location>
        <begin position="229"/>
        <end position="280"/>
    </location>
</feature>
<dbReference type="GO" id="GO:0003723">
    <property type="term" value="F:RNA binding"/>
    <property type="evidence" value="ECO:0007669"/>
    <property type="project" value="UniProtKB-UniRule"/>
</dbReference>
<dbReference type="GO" id="GO:0005743">
    <property type="term" value="C:mitochondrial inner membrane"/>
    <property type="evidence" value="ECO:0007669"/>
    <property type="project" value="UniProtKB-SubCell"/>
</dbReference>
<dbReference type="InterPro" id="IPR035979">
    <property type="entry name" value="RBD_domain_sf"/>
</dbReference>
<dbReference type="Gene3D" id="3.30.70.330">
    <property type="match status" value="1"/>
</dbReference>
<evidence type="ECO:0000256" key="4">
    <source>
        <dbReference type="ARBA" id="ARBA00022664"/>
    </source>
</evidence>
<keyword evidence="4 12" id="KW-0507">mRNA processing</keyword>
<keyword evidence="17" id="KW-1185">Reference proteome</keyword>
<dbReference type="Pfam" id="PF10443">
    <property type="entry name" value="RNA12"/>
    <property type="match status" value="1"/>
</dbReference>
<dbReference type="InterPro" id="IPR034260">
    <property type="entry name" value="Yme2_RRM"/>
</dbReference>
<comment type="subcellular location">
    <subcellularLocation>
        <location evidence="1 12">Mitochondrion inner membrane</location>
        <topology evidence="1 12">Single-pass membrane protein</topology>
    </subcellularLocation>
</comment>
<keyword evidence="7" id="KW-0809">Transit peptide</keyword>
<dbReference type="EMBL" id="CAKXYY010000012">
    <property type="protein sequence ID" value="CAH2353734.1"/>
    <property type="molecule type" value="Genomic_DNA"/>
</dbReference>
<dbReference type="SUPFAM" id="SSF54928">
    <property type="entry name" value="RNA-binding domain, RBD"/>
    <property type="match status" value="1"/>
</dbReference>